<comment type="subcellular location">
    <subcellularLocation>
        <location evidence="1">Cell membrane</location>
        <topology evidence="1">Multi-pass membrane protein</topology>
    </subcellularLocation>
</comment>
<reference evidence="10" key="1">
    <citation type="journal article" date="2019" name="Int. J. Syst. Evol. Microbiol.">
        <title>The Global Catalogue of Microorganisms (GCM) 10K type strain sequencing project: providing services to taxonomists for standard genome sequencing and annotation.</title>
        <authorList>
            <consortium name="The Broad Institute Genomics Platform"/>
            <consortium name="The Broad Institute Genome Sequencing Center for Infectious Disease"/>
            <person name="Wu L."/>
            <person name="Ma J."/>
        </authorList>
    </citation>
    <scope>NUCLEOTIDE SEQUENCE [LARGE SCALE GENOMIC DNA]</scope>
    <source>
        <strain evidence="10">CCUG 42001</strain>
    </source>
</reference>
<feature type="transmembrane region" description="Helical" evidence="7">
    <location>
        <begin position="464"/>
        <end position="482"/>
    </location>
</feature>
<accession>A0ABW1WEH3</accession>
<dbReference type="Gene3D" id="1.20.1250.20">
    <property type="entry name" value="MFS general substrate transporter like domains"/>
    <property type="match status" value="1"/>
</dbReference>
<dbReference type="PANTHER" id="PTHR23501">
    <property type="entry name" value="MAJOR FACILITATOR SUPERFAMILY"/>
    <property type="match status" value="1"/>
</dbReference>
<keyword evidence="5 7" id="KW-1133">Transmembrane helix</keyword>
<feature type="transmembrane region" description="Helical" evidence="7">
    <location>
        <begin position="330"/>
        <end position="348"/>
    </location>
</feature>
<evidence type="ECO:0000256" key="4">
    <source>
        <dbReference type="ARBA" id="ARBA00022692"/>
    </source>
</evidence>
<evidence type="ECO:0000313" key="9">
    <source>
        <dbReference type="EMBL" id="MFC6386978.1"/>
    </source>
</evidence>
<feature type="transmembrane region" description="Helical" evidence="7">
    <location>
        <begin position="225"/>
        <end position="243"/>
    </location>
</feature>
<keyword evidence="6 7" id="KW-0472">Membrane</keyword>
<dbReference type="SUPFAM" id="SSF103473">
    <property type="entry name" value="MFS general substrate transporter"/>
    <property type="match status" value="1"/>
</dbReference>
<feature type="transmembrane region" description="Helical" evidence="7">
    <location>
        <begin position="133"/>
        <end position="155"/>
    </location>
</feature>
<keyword evidence="3" id="KW-1003">Cell membrane</keyword>
<feature type="transmembrane region" description="Helical" evidence="7">
    <location>
        <begin position="297"/>
        <end position="318"/>
    </location>
</feature>
<dbReference type="Proteomes" id="UP001596267">
    <property type="component" value="Unassembled WGS sequence"/>
</dbReference>
<feature type="transmembrane region" description="Helical" evidence="7">
    <location>
        <begin position="194"/>
        <end position="213"/>
    </location>
</feature>
<feature type="transmembrane region" description="Helical" evidence="7">
    <location>
        <begin position="255"/>
        <end position="277"/>
    </location>
</feature>
<dbReference type="PRINTS" id="PR01036">
    <property type="entry name" value="TCRTETB"/>
</dbReference>
<comment type="caution">
    <text evidence="9">The sequence shown here is derived from an EMBL/GenBank/DDBJ whole genome shotgun (WGS) entry which is preliminary data.</text>
</comment>
<dbReference type="RefSeq" id="WP_253076553.1">
    <property type="nucleotide sequence ID" value="NZ_JAMXWN010000009.1"/>
</dbReference>
<dbReference type="InterPro" id="IPR011701">
    <property type="entry name" value="MFS"/>
</dbReference>
<evidence type="ECO:0000259" key="8">
    <source>
        <dbReference type="PROSITE" id="PS50850"/>
    </source>
</evidence>
<dbReference type="NCBIfam" id="TIGR00711">
    <property type="entry name" value="efflux_EmrB"/>
    <property type="match status" value="1"/>
</dbReference>
<evidence type="ECO:0000256" key="1">
    <source>
        <dbReference type="ARBA" id="ARBA00004651"/>
    </source>
</evidence>
<keyword evidence="2" id="KW-0813">Transport</keyword>
<evidence type="ECO:0000256" key="6">
    <source>
        <dbReference type="ARBA" id="ARBA00023136"/>
    </source>
</evidence>
<dbReference type="Pfam" id="PF07690">
    <property type="entry name" value="MFS_1"/>
    <property type="match status" value="1"/>
</dbReference>
<name>A0ABW1WEH3_9BACL</name>
<evidence type="ECO:0000256" key="3">
    <source>
        <dbReference type="ARBA" id="ARBA00022475"/>
    </source>
</evidence>
<evidence type="ECO:0000313" key="10">
    <source>
        <dbReference type="Proteomes" id="UP001596267"/>
    </source>
</evidence>
<evidence type="ECO:0000256" key="5">
    <source>
        <dbReference type="ARBA" id="ARBA00022989"/>
    </source>
</evidence>
<evidence type="ECO:0000256" key="2">
    <source>
        <dbReference type="ARBA" id="ARBA00022448"/>
    </source>
</evidence>
<feature type="transmembrane region" description="Helical" evidence="7">
    <location>
        <begin position="161"/>
        <end position="182"/>
    </location>
</feature>
<feature type="domain" description="Major facilitator superfamily (MFS) profile" evidence="8">
    <location>
        <begin position="10"/>
        <end position="487"/>
    </location>
</feature>
<keyword evidence="4 7" id="KW-0812">Transmembrane</keyword>
<protein>
    <submittedName>
        <fullName evidence="9">MDR family MFS transporter</fullName>
    </submittedName>
</protein>
<organism evidence="9 10">
    <name type="scientific">Sporolactobacillus kofuensis</name>
    <dbReference type="NCBI Taxonomy" id="269672"/>
    <lineage>
        <taxon>Bacteria</taxon>
        <taxon>Bacillati</taxon>
        <taxon>Bacillota</taxon>
        <taxon>Bacilli</taxon>
        <taxon>Bacillales</taxon>
        <taxon>Sporolactobacillaceae</taxon>
        <taxon>Sporolactobacillus</taxon>
    </lineage>
</organism>
<feature type="transmembrane region" description="Helical" evidence="7">
    <location>
        <begin position="100"/>
        <end position="121"/>
    </location>
</feature>
<dbReference type="PANTHER" id="PTHR23501:SF191">
    <property type="entry name" value="VACUOLAR BASIC AMINO ACID TRANSPORTER 4"/>
    <property type="match status" value="1"/>
</dbReference>
<dbReference type="EMBL" id="JBHSTQ010000009">
    <property type="protein sequence ID" value="MFC6386978.1"/>
    <property type="molecule type" value="Genomic_DNA"/>
</dbReference>
<feature type="transmembrane region" description="Helical" evidence="7">
    <location>
        <begin position="44"/>
        <end position="63"/>
    </location>
</feature>
<dbReference type="InterPro" id="IPR020846">
    <property type="entry name" value="MFS_dom"/>
</dbReference>
<keyword evidence="10" id="KW-1185">Reference proteome</keyword>
<dbReference type="PROSITE" id="PS50850">
    <property type="entry name" value="MFS"/>
    <property type="match status" value="1"/>
</dbReference>
<proteinExistence type="predicted"/>
<feature type="transmembrane region" description="Helical" evidence="7">
    <location>
        <begin position="9"/>
        <end position="32"/>
    </location>
</feature>
<feature type="transmembrane region" description="Helical" evidence="7">
    <location>
        <begin position="354"/>
        <end position="377"/>
    </location>
</feature>
<dbReference type="InterPro" id="IPR036259">
    <property type="entry name" value="MFS_trans_sf"/>
</dbReference>
<dbReference type="CDD" id="cd17502">
    <property type="entry name" value="MFS_Azr1_MDR_like"/>
    <property type="match status" value="1"/>
</dbReference>
<sequence length="494" mass="54008">MKKNTNKTIVIAGLMIGTFLTAIEGTVVSTAMPKIIGDLQGIRIMDWVFSIFMLTSAVTAPLFGKLADLFGRKAIFLIGIILFLLGSVLCGLSWTMQAMIVFRGIQGIGAGAVMTLSTTIIGDIYPVEDRARMFGMIGLIWGIAGILGPLVGGFFVDVLSWHWIFFINLPFGIVTILLVFLGLHEDWHQERKKIDVTGALVFAMAMISLLLALQRIGEHGWHDSLTMMLIIASFLLLGLFLFIEQRAEDPMVPLTLLKMPIVFLTNLFALVASALLIGNDIYMPMWLQGLLGYSATASGFVLTPMSLAWMAGSFLCGHLLSKLGLRKSEVFGAILLIIGTSLMAMLRVDSNHVIFYLLATILGLGFGITLTLTTIAAQSATDHRMRGVITASNQFFRSIGQTIGAAFFGMYFNTQATHLIAEKNDDSVTVDQLNALVHPQGHDQLHASLLNVLREVLNACIHNLFVVFFILALITGCIAMLLPKYLPNHSNQNV</sequence>
<dbReference type="InterPro" id="IPR004638">
    <property type="entry name" value="EmrB-like"/>
</dbReference>
<feature type="transmembrane region" description="Helical" evidence="7">
    <location>
        <begin position="75"/>
        <end position="94"/>
    </location>
</feature>
<gene>
    <name evidence="9" type="ORF">ACFP7A_10220</name>
</gene>
<evidence type="ECO:0000256" key="7">
    <source>
        <dbReference type="SAM" id="Phobius"/>
    </source>
</evidence>